<dbReference type="InterPro" id="IPR007577">
    <property type="entry name" value="GlycoTrfase_DXD_sugar-bd_CS"/>
</dbReference>
<dbReference type="PANTHER" id="PTHR46830:SF2">
    <property type="entry name" value="ALPHA-1,4-N-ACETYLGLUCOSAMINYLTRANSFERASE"/>
    <property type="match status" value="1"/>
</dbReference>
<keyword evidence="1" id="KW-1133">Transmembrane helix</keyword>
<accession>A0A814LZE9</accession>
<evidence type="ECO:0008006" key="5">
    <source>
        <dbReference type="Google" id="ProtNLM"/>
    </source>
</evidence>
<dbReference type="PANTHER" id="PTHR46830">
    <property type="entry name" value="TRANSFERASE, PUTATIVE-RELATED"/>
    <property type="match status" value="1"/>
</dbReference>
<dbReference type="InterPro" id="IPR029044">
    <property type="entry name" value="Nucleotide-diphossugar_trans"/>
</dbReference>
<evidence type="ECO:0000256" key="1">
    <source>
        <dbReference type="SAM" id="Phobius"/>
    </source>
</evidence>
<name>A0A814LZE9_9BILA</name>
<evidence type="ECO:0000313" key="2">
    <source>
        <dbReference type="EMBL" id="CAF1069792.1"/>
    </source>
</evidence>
<gene>
    <name evidence="2" type="ORF">IZO911_LOCUS21352</name>
    <name evidence="3" type="ORF">KXQ929_LOCUS18934</name>
</gene>
<organism evidence="2 4">
    <name type="scientific">Adineta steineri</name>
    <dbReference type="NCBI Taxonomy" id="433720"/>
    <lineage>
        <taxon>Eukaryota</taxon>
        <taxon>Metazoa</taxon>
        <taxon>Spiralia</taxon>
        <taxon>Gnathifera</taxon>
        <taxon>Rotifera</taxon>
        <taxon>Eurotatoria</taxon>
        <taxon>Bdelloidea</taxon>
        <taxon>Adinetida</taxon>
        <taxon>Adinetidae</taxon>
        <taxon>Adineta</taxon>
    </lineage>
</organism>
<evidence type="ECO:0000313" key="4">
    <source>
        <dbReference type="Proteomes" id="UP000663860"/>
    </source>
</evidence>
<dbReference type="EMBL" id="CAJNOE010000229">
    <property type="protein sequence ID" value="CAF1069792.1"/>
    <property type="molecule type" value="Genomic_DNA"/>
</dbReference>
<dbReference type="Proteomes" id="UP000663868">
    <property type="component" value="Unassembled WGS sequence"/>
</dbReference>
<dbReference type="Gene3D" id="3.90.550.20">
    <property type="match status" value="1"/>
</dbReference>
<keyword evidence="1" id="KW-0472">Membrane</keyword>
<comment type="caution">
    <text evidence="2">The sequence shown here is derived from an EMBL/GenBank/DDBJ whole genome shotgun (WGS) entry which is preliminary data.</text>
</comment>
<feature type="transmembrane region" description="Helical" evidence="1">
    <location>
        <begin position="6"/>
        <end position="25"/>
    </location>
</feature>
<dbReference type="SUPFAM" id="SSF53448">
    <property type="entry name" value="Nucleotide-diphospho-sugar transferases"/>
    <property type="match status" value="1"/>
</dbReference>
<dbReference type="Pfam" id="PF04488">
    <property type="entry name" value="Gly_transf_sug"/>
    <property type="match status" value="1"/>
</dbReference>
<dbReference type="Proteomes" id="UP000663860">
    <property type="component" value="Unassembled WGS sequence"/>
</dbReference>
<evidence type="ECO:0000313" key="3">
    <source>
        <dbReference type="EMBL" id="CAF3832249.1"/>
    </source>
</evidence>
<dbReference type="AlphaFoldDB" id="A0A814LZE9"/>
<proteinExistence type="predicted"/>
<reference evidence="2" key="1">
    <citation type="submission" date="2021-02" db="EMBL/GenBank/DDBJ databases">
        <authorList>
            <person name="Nowell W R."/>
        </authorList>
    </citation>
    <scope>NUCLEOTIDE SEQUENCE</scope>
</reference>
<protein>
    <recommendedName>
        <fullName evidence="5">Alpha 1,4-glycosyltransferase domain-containing protein</fullName>
    </recommendedName>
</protein>
<dbReference type="EMBL" id="CAJOBB010001258">
    <property type="protein sequence ID" value="CAF3832249.1"/>
    <property type="molecule type" value="Genomic_DNA"/>
</dbReference>
<keyword evidence="1" id="KW-0812">Transmembrane</keyword>
<sequence length="316" mass="37080">MWKFEYLSKILAVIILPVILLYYFLWNDVKVLGTQLLTDEIRKPIPLIVHFIVGQIDQKTETHYFKHTTPFGIINYLTFLAARRNLRPKKFFVHFYEEPNTFWWNITKQDREINFSLIKTRLVENIFGHPVYHHSHRSDILRLEILLKYGGIYLDTDVLTFRSFNSLMNLSDVVMGYQNDKEGIIGSSVILSKKNTAFLRRIYDAYQSYDYTCWACHATAVPGKLAQMYPQEVVVLPMNAFFLPRWSEANRFFGSNDYNFTSNFASHLWNTQTNDYLSKLTPDIILNGNFTLARMLRKALGNDTFHILKSLLTDKS</sequence>